<feature type="transmembrane region" description="Helical" evidence="4">
    <location>
        <begin position="165"/>
        <end position="184"/>
    </location>
</feature>
<feature type="transmembrane region" description="Helical" evidence="4">
    <location>
        <begin position="218"/>
        <end position="241"/>
    </location>
</feature>
<keyword evidence="6" id="KW-1185">Reference proteome</keyword>
<feature type="transmembrane region" description="Helical" evidence="4">
    <location>
        <begin position="372"/>
        <end position="396"/>
    </location>
</feature>
<accession>S9Q547</accession>
<protein>
    <recommendedName>
        <fullName evidence="7">MFS transporter</fullName>
    </recommendedName>
</protein>
<feature type="transmembrane region" description="Helical" evidence="4">
    <location>
        <begin position="74"/>
        <end position="93"/>
    </location>
</feature>
<evidence type="ECO:0000256" key="1">
    <source>
        <dbReference type="ARBA" id="ARBA00022692"/>
    </source>
</evidence>
<dbReference type="Pfam" id="PF07690">
    <property type="entry name" value="MFS_1"/>
    <property type="match status" value="1"/>
</dbReference>
<sequence>MPLDDRKFIAALGVAQICSWGSVYYSFPQISSAMAGEFGWSRAEQYGALTWGLLVSALLSFPVGLAIDRGHGRRVMAGGACLAACFLLLLTRASSLPVYYLSIAGLGGTFAAVLYEPAFAVIARRFGAGGVRAPVTALTLWGGFASTVFVPLIELFLTHLGWRGGLVVMAAVNLLICMPIYLTVIGGTQQPGTQVGRGEEPVASAELARWRKLGRSPAFWSVAFVLLAHAALTSAFTFHIYPLLSARGFAAGDVVSIIAVIGPAQVAGRFGVSWLMRGAATATVGGAAVAGLCLACLALHFLAPTMVSMLAAAGIYGAANGVMTIVRGLMVPEFLTRRAYGRINGGLGAASTLAKAVAPIAAAGLFDLGGSYALVTVFFVVLAALMSLSYILAVLLRRNRDAGTSDLAASG</sequence>
<feature type="transmembrane region" description="Helical" evidence="4">
    <location>
        <begin position="47"/>
        <end position="67"/>
    </location>
</feature>
<dbReference type="GO" id="GO:0022857">
    <property type="term" value="F:transmembrane transporter activity"/>
    <property type="evidence" value="ECO:0007669"/>
    <property type="project" value="InterPro"/>
</dbReference>
<reference evidence="6" key="1">
    <citation type="journal article" date="2014" name="Stand. Genomic Sci.">
        <title>Genome sequence of the exopolysaccharide-producing Salipiger mucosus type strain (DSM 16094(T)), a moderately halophilic member of the Roseobacter clade.</title>
        <authorList>
            <person name="Riedel T."/>
            <person name="Spring S."/>
            <person name="Fiebig A."/>
            <person name="Petersen J."/>
            <person name="Kyrpides N.C."/>
            <person name="Goker M."/>
            <person name="Klenk H.P."/>
        </authorList>
    </citation>
    <scope>NUCLEOTIDE SEQUENCE [LARGE SCALE GENOMIC DNA]</scope>
    <source>
        <strain evidence="6">DSM 16094</strain>
    </source>
</reference>
<dbReference type="EMBL" id="APVH01000049">
    <property type="protein sequence ID" value="EPX76476.1"/>
    <property type="molecule type" value="Genomic_DNA"/>
</dbReference>
<evidence type="ECO:0000313" key="5">
    <source>
        <dbReference type="EMBL" id="EPX76476.1"/>
    </source>
</evidence>
<dbReference type="OrthoDB" id="7200137at2"/>
<dbReference type="InterPro" id="IPR011701">
    <property type="entry name" value="MFS"/>
</dbReference>
<dbReference type="RefSeq" id="WP_020041074.1">
    <property type="nucleotide sequence ID" value="NZ_KE557283.1"/>
</dbReference>
<evidence type="ECO:0000256" key="2">
    <source>
        <dbReference type="ARBA" id="ARBA00022989"/>
    </source>
</evidence>
<dbReference type="PANTHER" id="PTHR11360">
    <property type="entry name" value="MONOCARBOXYLATE TRANSPORTER"/>
    <property type="match status" value="1"/>
</dbReference>
<dbReference type="HOGENOM" id="CLU_001265_59_0_5"/>
<feature type="transmembrane region" description="Helical" evidence="4">
    <location>
        <begin position="343"/>
        <end position="366"/>
    </location>
</feature>
<dbReference type="PANTHER" id="PTHR11360:SF290">
    <property type="entry name" value="MONOCARBOXYLATE MFS PERMEASE"/>
    <property type="match status" value="1"/>
</dbReference>
<organism evidence="5 6">
    <name type="scientific">Salipiger mucosus DSM 16094</name>
    <dbReference type="NCBI Taxonomy" id="1123237"/>
    <lineage>
        <taxon>Bacteria</taxon>
        <taxon>Pseudomonadati</taxon>
        <taxon>Pseudomonadota</taxon>
        <taxon>Alphaproteobacteria</taxon>
        <taxon>Rhodobacterales</taxon>
        <taxon>Roseobacteraceae</taxon>
        <taxon>Salipiger</taxon>
    </lineage>
</organism>
<keyword evidence="1 4" id="KW-0812">Transmembrane</keyword>
<dbReference type="AlphaFoldDB" id="S9Q547"/>
<evidence type="ECO:0000256" key="4">
    <source>
        <dbReference type="SAM" id="Phobius"/>
    </source>
</evidence>
<keyword evidence="3 4" id="KW-0472">Membrane</keyword>
<dbReference type="InterPro" id="IPR036259">
    <property type="entry name" value="MFS_trans_sf"/>
</dbReference>
<gene>
    <name evidence="5" type="ORF">Salmuc_00362</name>
</gene>
<dbReference type="STRING" id="1123237.Salmuc_00362"/>
<dbReference type="SUPFAM" id="SSF103473">
    <property type="entry name" value="MFS general substrate transporter"/>
    <property type="match status" value="1"/>
</dbReference>
<evidence type="ECO:0008006" key="7">
    <source>
        <dbReference type="Google" id="ProtNLM"/>
    </source>
</evidence>
<evidence type="ECO:0000256" key="3">
    <source>
        <dbReference type="ARBA" id="ARBA00023136"/>
    </source>
</evidence>
<feature type="transmembrane region" description="Helical" evidence="4">
    <location>
        <begin position="247"/>
        <end position="267"/>
    </location>
</feature>
<feature type="transmembrane region" description="Helical" evidence="4">
    <location>
        <begin position="309"/>
        <end position="331"/>
    </location>
</feature>
<keyword evidence="2 4" id="KW-1133">Transmembrane helix</keyword>
<proteinExistence type="predicted"/>
<feature type="transmembrane region" description="Helical" evidence="4">
    <location>
        <begin position="7"/>
        <end position="27"/>
    </location>
</feature>
<dbReference type="eggNOG" id="COG2223">
    <property type="taxonomic scope" value="Bacteria"/>
</dbReference>
<name>S9Q547_9RHOB</name>
<feature type="transmembrane region" description="Helical" evidence="4">
    <location>
        <begin position="99"/>
        <end position="123"/>
    </location>
</feature>
<feature type="transmembrane region" description="Helical" evidence="4">
    <location>
        <begin position="279"/>
        <end position="303"/>
    </location>
</feature>
<comment type="caution">
    <text evidence="5">The sequence shown here is derived from an EMBL/GenBank/DDBJ whole genome shotgun (WGS) entry which is preliminary data.</text>
</comment>
<evidence type="ECO:0000313" key="6">
    <source>
        <dbReference type="Proteomes" id="UP000015347"/>
    </source>
</evidence>
<dbReference type="Gene3D" id="1.20.1250.20">
    <property type="entry name" value="MFS general substrate transporter like domains"/>
    <property type="match status" value="1"/>
</dbReference>
<dbReference type="Proteomes" id="UP000015347">
    <property type="component" value="Unassembled WGS sequence"/>
</dbReference>
<feature type="transmembrane region" description="Helical" evidence="4">
    <location>
        <begin position="135"/>
        <end position="153"/>
    </location>
</feature>
<dbReference type="InterPro" id="IPR050327">
    <property type="entry name" value="Proton-linked_MCT"/>
</dbReference>